<dbReference type="OrthoDB" id="126495at2759"/>
<evidence type="ECO:0000313" key="12">
    <source>
        <dbReference type="Proteomes" id="UP000460718"/>
    </source>
</evidence>
<dbReference type="EMBL" id="QXGC01001197">
    <property type="protein sequence ID" value="KAE9208771.1"/>
    <property type="molecule type" value="Genomic_DNA"/>
</dbReference>
<evidence type="ECO:0000313" key="5">
    <source>
        <dbReference type="EMBL" id="KAE9208771.1"/>
    </source>
</evidence>
<comment type="caution">
    <text evidence="1">The sequence shown here is derived from an EMBL/GenBank/DDBJ whole genome shotgun (WGS) entry which is preliminary data.</text>
</comment>
<dbReference type="EMBL" id="QXGB01001198">
    <property type="protein sequence ID" value="KAE9195130.1"/>
    <property type="molecule type" value="Genomic_DNA"/>
</dbReference>
<evidence type="ECO:0000313" key="10">
    <source>
        <dbReference type="Proteomes" id="UP000440367"/>
    </source>
</evidence>
<evidence type="ECO:0000313" key="11">
    <source>
        <dbReference type="Proteomes" id="UP000440732"/>
    </source>
</evidence>
<dbReference type="Proteomes" id="UP000437068">
    <property type="component" value="Unassembled WGS sequence"/>
</dbReference>
<evidence type="ECO:0008006" key="15">
    <source>
        <dbReference type="Google" id="ProtNLM"/>
    </source>
</evidence>
<sequence length="279" mass="32372">MQHGEHYYYYKGMYKQAKYYSCSKSRTALKCKARLICGEDGFFQIKGGHTCVTDDRINSRDVQDEMRQVLELRGLEDLRVVPGRVWCNVRYEMIRLYGESSGIRIITKTEGIGIVKRCRIDANGGDVFLLIETKEVRQVSDEDEREFLLVSLTYPIEGKYQRLVRFGHPDLVRLMKYPGITLFVDAAFSVTPKPFTRTILIMIYDKAHDVYIPCIYLLVDSEDHWSYWNTFQWVKIQTDMACSPSVVVCDFEQALHLGVRDQFESAHVSSIGNKQFAVR</sequence>
<dbReference type="Proteomes" id="UP000476176">
    <property type="component" value="Unassembled WGS sequence"/>
</dbReference>
<dbReference type="EMBL" id="QXFW01001196">
    <property type="protein sequence ID" value="KAE8994834.1"/>
    <property type="molecule type" value="Genomic_DNA"/>
</dbReference>
<evidence type="ECO:0000313" key="14">
    <source>
        <dbReference type="Proteomes" id="UP000488956"/>
    </source>
</evidence>
<organism evidence="1 12">
    <name type="scientific">Phytophthora fragariae</name>
    <dbReference type="NCBI Taxonomy" id="53985"/>
    <lineage>
        <taxon>Eukaryota</taxon>
        <taxon>Sar</taxon>
        <taxon>Stramenopiles</taxon>
        <taxon>Oomycota</taxon>
        <taxon>Peronosporomycetes</taxon>
        <taxon>Peronosporales</taxon>
        <taxon>Peronosporaceae</taxon>
        <taxon>Phytophthora</taxon>
    </lineage>
</organism>
<evidence type="ECO:0000313" key="6">
    <source>
        <dbReference type="EMBL" id="KAE9212662.1"/>
    </source>
</evidence>
<evidence type="ECO:0000313" key="9">
    <source>
        <dbReference type="Proteomes" id="UP000437068"/>
    </source>
</evidence>
<evidence type="ECO:0000313" key="1">
    <source>
        <dbReference type="EMBL" id="KAE8994834.1"/>
    </source>
</evidence>
<keyword evidence="8" id="KW-1185">Reference proteome</keyword>
<dbReference type="AlphaFoldDB" id="A0A6A3JRL7"/>
<name>A0A6A3JRL7_9STRA</name>
<evidence type="ECO:0000313" key="2">
    <source>
        <dbReference type="EMBL" id="KAE9094641.1"/>
    </source>
</evidence>
<dbReference type="Proteomes" id="UP000433483">
    <property type="component" value="Unassembled WGS sequence"/>
</dbReference>
<dbReference type="Proteomes" id="UP000440732">
    <property type="component" value="Unassembled WGS sequence"/>
</dbReference>
<evidence type="ECO:0000313" key="13">
    <source>
        <dbReference type="Proteomes" id="UP000476176"/>
    </source>
</evidence>
<dbReference type="EMBL" id="QXGD01001177">
    <property type="protein sequence ID" value="KAE9212662.1"/>
    <property type="molecule type" value="Genomic_DNA"/>
</dbReference>
<evidence type="ECO:0000313" key="4">
    <source>
        <dbReference type="EMBL" id="KAE9195130.1"/>
    </source>
</evidence>
<evidence type="ECO:0000313" key="3">
    <source>
        <dbReference type="EMBL" id="KAE9126679.1"/>
    </source>
</evidence>
<dbReference type="EMBL" id="QXGE01001194">
    <property type="protein sequence ID" value="KAE9296253.1"/>
    <property type="molecule type" value="Genomic_DNA"/>
</dbReference>
<evidence type="ECO:0000313" key="7">
    <source>
        <dbReference type="EMBL" id="KAE9296253.1"/>
    </source>
</evidence>
<protein>
    <recommendedName>
        <fullName evidence="15">MULE transposase domain-containing protein</fullName>
    </recommendedName>
</protein>
<reference evidence="12 13" key="1">
    <citation type="submission" date="2018-09" db="EMBL/GenBank/DDBJ databases">
        <title>Genomic investigation of the strawberry pathogen Phytophthora fragariae indicates pathogenicity is determined by transcriptional variation in three key races.</title>
        <authorList>
            <person name="Adams T.M."/>
            <person name="Armitage A.D."/>
            <person name="Sobczyk M.K."/>
            <person name="Bates H.J."/>
            <person name="Dunwell J.M."/>
            <person name="Nellist C.F."/>
            <person name="Harrison R.J."/>
        </authorList>
    </citation>
    <scope>NUCLEOTIDE SEQUENCE [LARGE SCALE GENOMIC DNA]</scope>
    <source>
        <strain evidence="7 9">A4</strain>
        <strain evidence="6 10">BC-1</strain>
        <strain evidence="5 13">BC-23</strain>
        <strain evidence="4 8">NOV-27</strain>
        <strain evidence="3 11">NOV-5</strain>
        <strain evidence="2 14">ONT-3</strain>
        <strain evidence="1 12">SCRP245</strain>
    </source>
</reference>
<dbReference type="Proteomes" id="UP000460718">
    <property type="component" value="Unassembled WGS sequence"/>
</dbReference>
<proteinExistence type="predicted"/>
<dbReference type="Proteomes" id="UP000440367">
    <property type="component" value="Unassembled WGS sequence"/>
</dbReference>
<evidence type="ECO:0000313" key="8">
    <source>
        <dbReference type="Proteomes" id="UP000433483"/>
    </source>
</evidence>
<dbReference type="EMBL" id="QXFX01001201">
    <property type="protein sequence ID" value="KAE9094641.1"/>
    <property type="molecule type" value="Genomic_DNA"/>
</dbReference>
<accession>A0A6A3JRL7</accession>
<dbReference type="Gene3D" id="2.20.25.240">
    <property type="match status" value="1"/>
</dbReference>
<dbReference type="EMBL" id="QXGA01001176">
    <property type="protein sequence ID" value="KAE9126679.1"/>
    <property type="molecule type" value="Genomic_DNA"/>
</dbReference>
<dbReference type="Proteomes" id="UP000488956">
    <property type="component" value="Unassembled WGS sequence"/>
</dbReference>
<gene>
    <name evidence="7" type="ORF">PF001_g16951</name>
    <name evidence="6" type="ORF">PF002_g18187</name>
    <name evidence="5" type="ORF">PF004_g16666</name>
    <name evidence="4" type="ORF">PF005_g17411</name>
    <name evidence="3" type="ORF">PF006_g16674</name>
    <name evidence="2" type="ORF">PF010_g17019</name>
    <name evidence="1" type="ORF">PF011_g16580</name>
</gene>